<feature type="domain" description="NIDO" evidence="10">
    <location>
        <begin position="105"/>
        <end position="260"/>
    </location>
</feature>
<dbReference type="PROSITE" id="PS51233">
    <property type="entry name" value="VWFD"/>
    <property type="match status" value="1"/>
</dbReference>
<dbReference type="SMART" id="SM00429">
    <property type="entry name" value="IPT"/>
    <property type="match status" value="1"/>
</dbReference>
<evidence type="ECO:0000256" key="4">
    <source>
        <dbReference type="ARBA" id="ARBA00023136"/>
    </source>
</evidence>
<accession>A0AAD9P5T8</accession>
<dbReference type="Pfam" id="PF03782">
    <property type="entry name" value="AMOP"/>
    <property type="match status" value="1"/>
</dbReference>
<dbReference type="SMART" id="SM00539">
    <property type="entry name" value="NIDO"/>
    <property type="match status" value="1"/>
</dbReference>
<dbReference type="GO" id="GO:0016020">
    <property type="term" value="C:membrane"/>
    <property type="evidence" value="ECO:0007669"/>
    <property type="project" value="UniProtKB-SubCell"/>
</dbReference>
<dbReference type="InterPro" id="IPR013783">
    <property type="entry name" value="Ig-like_fold"/>
</dbReference>
<feature type="domain" description="VWFD" evidence="11">
    <location>
        <begin position="654"/>
        <end position="848"/>
    </location>
</feature>
<keyword evidence="4" id="KW-0472">Membrane</keyword>
<feature type="domain" description="Sushi" evidence="9">
    <location>
        <begin position="928"/>
        <end position="985"/>
    </location>
</feature>
<protein>
    <submittedName>
        <fullName evidence="12">Uncharacterized protein</fullName>
    </submittedName>
</protein>
<dbReference type="InterPro" id="IPR001846">
    <property type="entry name" value="VWF_type-D"/>
</dbReference>
<keyword evidence="5 6" id="KW-1015">Disulfide bond</keyword>
<evidence type="ECO:0000259" key="10">
    <source>
        <dbReference type="PROSITE" id="PS51220"/>
    </source>
</evidence>
<name>A0AAD9P5T8_RIDPI</name>
<evidence type="ECO:0000256" key="5">
    <source>
        <dbReference type="ARBA" id="ARBA00023157"/>
    </source>
</evidence>
<evidence type="ECO:0000256" key="7">
    <source>
        <dbReference type="SAM" id="SignalP"/>
    </source>
</evidence>
<evidence type="ECO:0000256" key="6">
    <source>
        <dbReference type="PROSITE-ProRule" id="PRU00302"/>
    </source>
</evidence>
<feature type="signal peptide" evidence="7">
    <location>
        <begin position="1"/>
        <end position="24"/>
    </location>
</feature>
<dbReference type="PROSITE" id="PS51220">
    <property type="entry name" value="NIDO"/>
    <property type="match status" value="1"/>
</dbReference>
<dbReference type="Gene3D" id="2.10.70.10">
    <property type="entry name" value="Complement Module, domain 1"/>
    <property type="match status" value="1"/>
</dbReference>
<dbReference type="GO" id="GO:0007160">
    <property type="term" value="P:cell-matrix adhesion"/>
    <property type="evidence" value="ECO:0007669"/>
    <property type="project" value="InterPro"/>
</dbReference>
<dbReference type="CDD" id="cd00033">
    <property type="entry name" value="CCP"/>
    <property type="match status" value="1"/>
</dbReference>
<evidence type="ECO:0000256" key="1">
    <source>
        <dbReference type="ARBA" id="ARBA00004370"/>
    </source>
</evidence>
<organism evidence="12 13">
    <name type="scientific">Ridgeia piscesae</name>
    <name type="common">Tubeworm</name>
    <dbReference type="NCBI Taxonomy" id="27915"/>
    <lineage>
        <taxon>Eukaryota</taxon>
        <taxon>Metazoa</taxon>
        <taxon>Spiralia</taxon>
        <taxon>Lophotrochozoa</taxon>
        <taxon>Annelida</taxon>
        <taxon>Polychaeta</taxon>
        <taxon>Sedentaria</taxon>
        <taxon>Canalipalpata</taxon>
        <taxon>Sabellida</taxon>
        <taxon>Siboglinidae</taxon>
        <taxon>Ridgeia</taxon>
    </lineage>
</organism>
<dbReference type="InterPro" id="IPR002909">
    <property type="entry name" value="IPT_dom"/>
</dbReference>
<dbReference type="InterPro" id="IPR005533">
    <property type="entry name" value="AMOP_dom"/>
</dbReference>
<dbReference type="InterPro" id="IPR003886">
    <property type="entry name" value="NIDO_dom"/>
</dbReference>
<dbReference type="SUPFAM" id="SSF81296">
    <property type="entry name" value="E set domains"/>
    <property type="match status" value="1"/>
</dbReference>
<comment type="subcellular location">
    <subcellularLocation>
        <location evidence="1">Membrane</location>
    </subcellularLocation>
</comment>
<dbReference type="PROSITE" id="PS50923">
    <property type="entry name" value="SUSHI"/>
    <property type="match status" value="1"/>
</dbReference>
<dbReference type="SUPFAM" id="SSF57535">
    <property type="entry name" value="Complement control module/SCR domain"/>
    <property type="match status" value="1"/>
</dbReference>
<dbReference type="InterPro" id="IPR000436">
    <property type="entry name" value="Sushi_SCR_CCP_dom"/>
</dbReference>
<evidence type="ECO:0000313" key="12">
    <source>
        <dbReference type="EMBL" id="KAK2188589.1"/>
    </source>
</evidence>
<dbReference type="Pfam" id="PF00084">
    <property type="entry name" value="Sushi"/>
    <property type="match status" value="1"/>
</dbReference>
<dbReference type="SMART" id="SM00723">
    <property type="entry name" value="AMOP"/>
    <property type="match status" value="1"/>
</dbReference>
<feature type="domain" description="AMOP" evidence="8">
    <location>
        <begin position="506"/>
        <end position="642"/>
    </location>
</feature>
<dbReference type="PANTHER" id="PTHR13802">
    <property type="entry name" value="MUCIN 4-RELATED"/>
    <property type="match status" value="1"/>
</dbReference>
<dbReference type="PANTHER" id="PTHR13802:SF59">
    <property type="entry name" value="SUSHI DOMAIN-CONTAINING PROTEIN 2"/>
    <property type="match status" value="1"/>
</dbReference>
<dbReference type="Gene3D" id="2.60.40.10">
    <property type="entry name" value="Immunoglobulins"/>
    <property type="match status" value="1"/>
</dbReference>
<dbReference type="Pfam" id="PF06119">
    <property type="entry name" value="NIDO"/>
    <property type="match status" value="1"/>
</dbReference>
<comment type="caution">
    <text evidence="6">Lacks conserved residue(s) required for the propagation of feature annotation.</text>
</comment>
<comment type="caution">
    <text evidence="12">The sequence shown here is derived from an EMBL/GenBank/DDBJ whole genome shotgun (WGS) entry which is preliminary data.</text>
</comment>
<keyword evidence="6" id="KW-0768">Sushi</keyword>
<evidence type="ECO:0000313" key="13">
    <source>
        <dbReference type="Proteomes" id="UP001209878"/>
    </source>
</evidence>
<keyword evidence="13" id="KW-1185">Reference proteome</keyword>
<dbReference type="EMBL" id="JAODUO010000128">
    <property type="protein sequence ID" value="KAK2188589.1"/>
    <property type="molecule type" value="Genomic_DNA"/>
</dbReference>
<feature type="disulfide bond" evidence="6">
    <location>
        <begin position="956"/>
        <end position="983"/>
    </location>
</feature>
<evidence type="ECO:0000259" key="11">
    <source>
        <dbReference type="PROSITE" id="PS51233"/>
    </source>
</evidence>
<evidence type="ECO:0000256" key="2">
    <source>
        <dbReference type="ARBA" id="ARBA00022692"/>
    </source>
</evidence>
<dbReference type="Pfam" id="PF01833">
    <property type="entry name" value="TIG"/>
    <property type="match status" value="1"/>
</dbReference>
<feature type="chain" id="PRO_5041952225" evidence="7">
    <location>
        <begin position="25"/>
        <end position="1059"/>
    </location>
</feature>
<dbReference type="Proteomes" id="UP001209878">
    <property type="component" value="Unassembled WGS sequence"/>
</dbReference>
<dbReference type="PROSITE" id="PS50856">
    <property type="entry name" value="AMOP"/>
    <property type="match status" value="1"/>
</dbReference>
<dbReference type="Pfam" id="PF00094">
    <property type="entry name" value="VWD"/>
    <property type="match status" value="1"/>
</dbReference>
<evidence type="ECO:0000256" key="3">
    <source>
        <dbReference type="ARBA" id="ARBA00022989"/>
    </source>
</evidence>
<dbReference type="InterPro" id="IPR056619">
    <property type="entry name" value="C8-3_MUC4"/>
</dbReference>
<evidence type="ECO:0000259" key="9">
    <source>
        <dbReference type="PROSITE" id="PS50923"/>
    </source>
</evidence>
<evidence type="ECO:0000259" key="8">
    <source>
        <dbReference type="PROSITE" id="PS50856"/>
    </source>
</evidence>
<dbReference type="SMART" id="SM00032">
    <property type="entry name" value="CCP"/>
    <property type="match status" value="1"/>
</dbReference>
<keyword evidence="2" id="KW-0812">Transmembrane</keyword>
<gene>
    <name evidence="12" type="ORF">NP493_128g05135</name>
</gene>
<dbReference type="InterPro" id="IPR035976">
    <property type="entry name" value="Sushi/SCR/CCP_sf"/>
</dbReference>
<dbReference type="AlphaFoldDB" id="A0AAD9P5T8"/>
<keyword evidence="3" id="KW-1133">Transmembrane helix</keyword>
<dbReference type="Pfam" id="PF23263">
    <property type="entry name" value="C8-3_MUC4"/>
    <property type="match status" value="1"/>
</dbReference>
<dbReference type="InterPro" id="IPR051495">
    <property type="entry name" value="Epithelial_Barrier/Signaling"/>
</dbReference>
<proteinExistence type="predicted"/>
<sequence length="1059" mass="114364">MLLLQLRATLLALGALLSTSVTVAAPLPAPTHFYPYGTAVGDRIAPVNDDGSTGDVPISVKFPYVDEEHESLYVNTNGVISFLEEVSQFTPDAFPLDGNRRLIAAFWGDVDTTRNSGRVYYRETRDSDILRRASREVRQAFVRFTRFSATWVFIASWHRVTYYGGSSSTSLNTFQIVLITNGRHSFTMFNYGDIAWTTGTASGGSSSTGLGGVPAQVGFNAGDGIVYRSVPGSRTAAIVNIETTTNVGLCGRWVFRIDDSTVKLGGCNNAGTLEIGPSYGPMKGGMLVTVSGPCFDQHSDTSNVVCKIANIVTPAKVLDATRAQFILPMLTKTGVVHVAVSTDGGQHYTHAGNFTLVASDPLHTVTMVNKDNIKLGQFAERLRITWLTVYFNATVVDIDFVIFRYNSDRTSVRTKIVRLMNGVRNTGSVTLPIGLANSPVLISDSLGSLRISAAIVGGSSHIVSLWSEIHVAQWYTNMYLNELRRRTDGGTGSATALATPALLARVRQTWASQCSAWYQVERGNPPSSANLPACPCTRRQAKFDSRFENDPTCSNGAANCSLLHLGAHHCVRTALASALGTGQQCCYDEAGDILPFENGGGSLQRAHPKRNITGLSHLLVDVWPQFLCCKYSDNCDKFKEVRPTDNCGRFEPPVIATTFGSAHIITLDGLRYTFNGLGEFWLLRSPHFELQGRASQDSNIQGQLVGSTSWTAIAAKATGGSLVQVQINRRTGVDIFIDGVKQDFDDLHTQEFTRVTVSCDVRNGTVEIRFHGADDYVIKMKWIEGIFSYTLSWPKYAGHPCALLGNANGDVTDDLKTPSGVVIDSNSPPKELHEEFALMWKTTAEESMFVYGAGASHDGYTDPSFEPQFEQPEVDDDTKRQATEICGGADAKDCIFDYLMTGKASVARDTAEAVRQHDSAVDSAKKVVTCGFLESPGNGTKNGSSPLAGSVVKFSCNDGFILDGSAQRTCTEAGTWDGVDTKCIGGYDCGAHSPCTPKRIDATASCIFATSTRPSLCSVATATAVTSRPVARAQSTTRLSVCASSKSNTRRQTAQLSMT</sequence>
<reference evidence="12" key="1">
    <citation type="journal article" date="2023" name="Mol. Biol. Evol.">
        <title>Third-Generation Sequencing Reveals the Adaptive Role of the Epigenome in Three Deep-Sea Polychaetes.</title>
        <authorList>
            <person name="Perez M."/>
            <person name="Aroh O."/>
            <person name="Sun Y."/>
            <person name="Lan Y."/>
            <person name="Juniper S.K."/>
            <person name="Young C.R."/>
            <person name="Angers B."/>
            <person name="Qian P.Y."/>
        </authorList>
    </citation>
    <scope>NUCLEOTIDE SEQUENCE</scope>
    <source>
        <strain evidence="12">R07B-5</strain>
    </source>
</reference>
<keyword evidence="7" id="KW-0732">Signal</keyword>
<dbReference type="InterPro" id="IPR014756">
    <property type="entry name" value="Ig_E-set"/>
</dbReference>